<dbReference type="Pfam" id="PF16259">
    <property type="entry name" value="DUF4913"/>
    <property type="match status" value="1"/>
</dbReference>
<geneLocation type="plasmid" evidence="3">
    <name>p_nc_yfy_nt001</name>
</geneLocation>
<dbReference type="KEGG" id="ntp:CRH09_39610"/>
<accession>A0A291RZ00</accession>
<evidence type="ECO:0008006" key="4">
    <source>
        <dbReference type="Google" id="ProtNLM"/>
    </source>
</evidence>
<sequence length="169" mass="19548">MVLDRPARRRRDPEIERQVRRGRRRRIREGVAVTTAEDTEPEVTDVYTDAGEWFDHWLAPALADGKWQGGGKGKLVCPQWYRHRMVALRVDALWQEWEKANREGAMSSWWVYHFDAHARAIFDGETGPMYLCSPDKHHETPDPLTPRPVPPGWFDQSGTGGPDFRVLTN</sequence>
<dbReference type="Proteomes" id="UP000221961">
    <property type="component" value="Plasmid p_NC_YFY_NT001"/>
</dbReference>
<feature type="region of interest" description="Disordered" evidence="1">
    <location>
        <begin position="133"/>
        <end position="169"/>
    </location>
</feature>
<proteinExistence type="predicted"/>
<evidence type="ECO:0000256" key="1">
    <source>
        <dbReference type="SAM" id="MobiDB-lite"/>
    </source>
</evidence>
<keyword evidence="2" id="KW-0614">Plasmid</keyword>
<evidence type="ECO:0000313" key="3">
    <source>
        <dbReference type="Proteomes" id="UP000221961"/>
    </source>
</evidence>
<gene>
    <name evidence="2" type="ORF">CRH09_39610</name>
</gene>
<organism evidence="2 3">
    <name type="scientific">Nocardia terpenica</name>
    <dbReference type="NCBI Taxonomy" id="455432"/>
    <lineage>
        <taxon>Bacteria</taxon>
        <taxon>Bacillati</taxon>
        <taxon>Actinomycetota</taxon>
        <taxon>Actinomycetes</taxon>
        <taxon>Mycobacteriales</taxon>
        <taxon>Nocardiaceae</taxon>
        <taxon>Nocardia</taxon>
    </lineage>
</organism>
<evidence type="ECO:0000313" key="2">
    <source>
        <dbReference type="EMBL" id="ATL72484.1"/>
    </source>
</evidence>
<reference evidence="2 3" key="1">
    <citation type="submission" date="2017-10" db="EMBL/GenBank/DDBJ databases">
        <title>Comparative genomics between pathogenic Norcardia.</title>
        <authorList>
            <person name="Zeng L."/>
        </authorList>
    </citation>
    <scope>NUCLEOTIDE SEQUENCE [LARGE SCALE GENOMIC DNA]</scope>
    <source>
        <strain evidence="2 3">NC_YFY_NT001</strain>
        <plasmid evidence="3">p_nc_yfy_nt001</plasmid>
    </source>
</reference>
<dbReference type="InterPro" id="IPR032584">
    <property type="entry name" value="DUF4913"/>
</dbReference>
<dbReference type="AlphaFoldDB" id="A0A291RZ00"/>
<dbReference type="EMBL" id="CP023779">
    <property type="protein sequence ID" value="ATL72484.1"/>
    <property type="molecule type" value="Genomic_DNA"/>
</dbReference>
<name>A0A291RZ00_9NOCA</name>
<protein>
    <recommendedName>
        <fullName evidence="4">DUF4913 domain-containing protein</fullName>
    </recommendedName>
</protein>